<keyword evidence="3" id="KW-1185">Reference proteome</keyword>
<dbReference type="Proteomes" id="UP000809349">
    <property type="component" value="Unassembled WGS sequence"/>
</dbReference>
<name>A0ABS7SRY7_9BURK</name>
<feature type="region of interest" description="Disordered" evidence="1">
    <location>
        <begin position="59"/>
        <end position="120"/>
    </location>
</feature>
<comment type="caution">
    <text evidence="2">The sequence shown here is derived from an EMBL/GenBank/DDBJ whole genome shotgun (WGS) entry which is preliminary data.</text>
</comment>
<evidence type="ECO:0000313" key="2">
    <source>
        <dbReference type="EMBL" id="MBZ2208713.1"/>
    </source>
</evidence>
<organism evidence="2 3">
    <name type="scientific">Massilia soli</name>
    <dbReference type="NCBI Taxonomy" id="2792854"/>
    <lineage>
        <taxon>Bacteria</taxon>
        <taxon>Pseudomonadati</taxon>
        <taxon>Pseudomonadota</taxon>
        <taxon>Betaproteobacteria</taxon>
        <taxon>Burkholderiales</taxon>
        <taxon>Oxalobacteraceae</taxon>
        <taxon>Telluria group</taxon>
        <taxon>Massilia</taxon>
    </lineage>
</organism>
<feature type="compositionally biased region" description="Low complexity" evidence="1">
    <location>
        <begin position="72"/>
        <end position="97"/>
    </location>
</feature>
<gene>
    <name evidence="2" type="ORF">I4X03_015715</name>
</gene>
<evidence type="ECO:0000313" key="3">
    <source>
        <dbReference type="Proteomes" id="UP000809349"/>
    </source>
</evidence>
<feature type="compositionally biased region" description="Pro residues" evidence="1">
    <location>
        <begin position="59"/>
        <end position="71"/>
    </location>
</feature>
<protein>
    <submittedName>
        <fullName evidence="2">Uncharacterized protein</fullName>
    </submittedName>
</protein>
<evidence type="ECO:0000256" key="1">
    <source>
        <dbReference type="SAM" id="MobiDB-lite"/>
    </source>
</evidence>
<accession>A0ABS7SRY7</accession>
<proteinExistence type="predicted"/>
<sequence>MTRLASWRPGKQPVAILPMALVLALHLALALWWINANVTADQHARQRYFTLTWLRAAAPPDPPPSPPPPRQISPGPVARQLAAAPASKPATAPAAEPFDQDEPPQDRAAPRQGPSDALGVNRLMEVAKRQVGAIDHELRGGKLGPLAPDPDLPIARLRGALDSAYIDRSLATVTETLRQADGVIVYRFRRGGKVWCRQSGGIGSGIERSDGAKLAGAGSAGGAGTAGTITCPGGDAGWSRL</sequence>
<dbReference type="RefSeq" id="WP_223469192.1">
    <property type="nucleotide sequence ID" value="NZ_JAFBIL020000006.1"/>
</dbReference>
<reference evidence="2 3" key="1">
    <citation type="submission" date="2021-08" db="EMBL/GenBank/DDBJ databases">
        <title>Massilia sp. R798.</title>
        <authorList>
            <person name="Baek J.H."/>
            <person name="Jung H.S."/>
            <person name="Kim K.R."/>
            <person name="Jeon C.O."/>
        </authorList>
    </citation>
    <scope>NUCLEOTIDE SEQUENCE [LARGE SCALE GENOMIC DNA]</scope>
    <source>
        <strain evidence="2 3">R798</strain>
    </source>
</reference>
<dbReference type="EMBL" id="JAFBIL020000006">
    <property type="protein sequence ID" value="MBZ2208713.1"/>
    <property type="molecule type" value="Genomic_DNA"/>
</dbReference>